<protein>
    <recommendedName>
        <fullName evidence="3 12">Pyruvate kinase</fullName>
        <ecNumber evidence="3 12">2.7.1.40</ecNumber>
    </recommendedName>
</protein>
<evidence type="ECO:0000256" key="10">
    <source>
        <dbReference type="ARBA" id="ARBA00023152"/>
    </source>
</evidence>
<evidence type="ECO:0000256" key="3">
    <source>
        <dbReference type="ARBA" id="ARBA00012142"/>
    </source>
</evidence>
<feature type="domain" description="Pyruvate kinase barrel" evidence="14">
    <location>
        <begin position="3"/>
        <end position="323"/>
    </location>
</feature>
<dbReference type="PANTHER" id="PTHR11817">
    <property type="entry name" value="PYRUVATE KINASE"/>
    <property type="match status" value="1"/>
</dbReference>
<dbReference type="GO" id="GO:0030955">
    <property type="term" value="F:potassium ion binding"/>
    <property type="evidence" value="ECO:0007669"/>
    <property type="project" value="UniProtKB-UniRule"/>
</dbReference>
<keyword evidence="17" id="KW-1185">Reference proteome</keyword>
<name>A0A0W0SUS3_9GAMM</name>
<evidence type="ECO:0000256" key="4">
    <source>
        <dbReference type="ARBA" id="ARBA00022679"/>
    </source>
</evidence>
<dbReference type="InterPro" id="IPR015793">
    <property type="entry name" value="Pyrv_Knase_brl"/>
</dbReference>
<dbReference type="GO" id="GO:0016301">
    <property type="term" value="F:kinase activity"/>
    <property type="evidence" value="ECO:0007669"/>
    <property type="project" value="UniProtKB-KW"/>
</dbReference>
<sequence>MLRRTKIVATLGPACSEPQTLQTMLAAGVDVLRVNFSHSSDSIVQTVANARAIAKELKRPLAIMADLQGPKLRIGRFKDNKIKLANGQTFTLNCQGNELGDEHIVSVAYTNLCYELQAGDRLLLDDGLIELEVNEVKPPLIYCKVIEGGILQNNKGLNRKGGGLAARALTEKDIKDLQTAVALEVDYLTLSFVKDAQDIQEARHLLTQFNAKDTPIIAKIERTEALHHLVEIINAADAVMVARGDLAVEIGPAEVPAMQKRIIEQSRRFNKVVITATQMMESMIHQPQPTRAEVSDVANAILDGTDAVMLSAETASGDFPVKVITMVDKICQSAEKHAGFFYNVDNETCHYQRADQAIAMATMHAANHFPIKAIVALTESGATAIWMSRQPSLVPIFAITANARTVGKLSLVNNVFPLFLDYHHLKSQKVNEQVIEYLVQLGLLEENSYVLLTRGHKIGEPGGTNSMQILQAHSFGKQ</sequence>
<dbReference type="NCBIfam" id="NF004978">
    <property type="entry name" value="PRK06354.1"/>
    <property type="match status" value="1"/>
</dbReference>
<keyword evidence="9 13" id="KW-0460">Magnesium</keyword>
<dbReference type="GO" id="GO:0005524">
    <property type="term" value="F:ATP binding"/>
    <property type="evidence" value="ECO:0007669"/>
    <property type="project" value="UniProtKB-KW"/>
</dbReference>
<keyword evidence="7 13" id="KW-0418">Kinase</keyword>
<dbReference type="EMBL" id="LNXV01000003">
    <property type="protein sequence ID" value="KTC87012.1"/>
    <property type="molecule type" value="Genomic_DNA"/>
</dbReference>
<evidence type="ECO:0000256" key="12">
    <source>
        <dbReference type="NCBIfam" id="TIGR01064"/>
    </source>
</evidence>
<dbReference type="SUPFAM" id="SSF51621">
    <property type="entry name" value="Phosphoenolpyruvate/pyruvate domain"/>
    <property type="match status" value="1"/>
</dbReference>
<dbReference type="SUPFAM" id="SSF50800">
    <property type="entry name" value="PK beta-barrel domain-like"/>
    <property type="match status" value="1"/>
</dbReference>
<dbReference type="InterPro" id="IPR011037">
    <property type="entry name" value="Pyrv_Knase-like_insert_dom_sf"/>
</dbReference>
<comment type="catalytic activity">
    <reaction evidence="13">
        <text>pyruvate + ATP = phosphoenolpyruvate + ADP + H(+)</text>
        <dbReference type="Rhea" id="RHEA:18157"/>
        <dbReference type="ChEBI" id="CHEBI:15361"/>
        <dbReference type="ChEBI" id="CHEBI:15378"/>
        <dbReference type="ChEBI" id="CHEBI:30616"/>
        <dbReference type="ChEBI" id="CHEBI:58702"/>
        <dbReference type="ChEBI" id="CHEBI:456216"/>
        <dbReference type="EC" id="2.7.1.40"/>
    </reaction>
</comment>
<evidence type="ECO:0000259" key="15">
    <source>
        <dbReference type="Pfam" id="PF02887"/>
    </source>
</evidence>
<evidence type="ECO:0000256" key="9">
    <source>
        <dbReference type="ARBA" id="ARBA00022842"/>
    </source>
</evidence>
<dbReference type="GO" id="GO:0000287">
    <property type="term" value="F:magnesium ion binding"/>
    <property type="evidence" value="ECO:0007669"/>
    <property type="project" value="UniProtKB-UniRule"/>
</dbReference>
<keyword evidence="5" id="KW-0479">Metal-binding</keyword>
<dbReference type="InterPro" id="IPR036918">
    <property type="entry name" value="Pyrv_Knase_C_sf"/>
</dbReference>
<evidence type="ECO:0000256" key="2">
    <source>
        <dbReference type="ARBA" id="ARBA00008663"/>
    </source>
</evidence>
<dbReference type="Gene3D" id="2.40.33.10">
    <property type="entry name" value="PK beta-barrel domain-like"/>
    <property type="match status" value="1"/>
</dbReference>
<reference evidence="16 17" key="1">
    <citation type="submission" date="2015-11" db="EMBL/GenBank/DDBJ databases">
        <title>Genomic analysis of 38 Legionella species identifies large and diverse effector repertoires.</title>
        <authorList>
            <person name="Burstein D."/>
            <person name="Amaro F."/>
            <person name="Zusman T."/>
            <person name="Lifshitz Z."/>
            <person name="Cohen O."/>
            <person name="Gilbert J.A."/>
            <person name="Pupko T."/>
            <person name="Shuman H.A."/>
            <person name="Segal G."/>
        </authorList>
    </citation>
    <scope>NUCLEOTIDE SEQUENCE [LARGE SCALE GENOMIC DNA]</scope>
    <source>
        <strain evidence="16 17">ATCC 43878</strain>
    </source>
</reference>
<accession>A0A0W0SUS3</accession>
<dbReference type="RefSeq" id="WP_058440351.1">
    <property type="nucleotide sequence ID" value="NZ_CAAAHU010000001.1"/>
</dbReference>
<dbReference type="InterPro" id="IPR040442">
    <property type="entry name" value="Pyrv_kinase-like_dom_sf"/>
</dbReference>
<keyword evidence="6" id="KW-0547">Nucleotide-binding</keyword>
<dbReference type="NCBIfam" id="NF004491">
    <property type="entry name" value="PRK05826.1"/>
    <property type="match status" value="1"/>
</dbReference>
<evidence type="ECO:0000256" key="8">
    <source>
        <dbReference type="ARBA" id="ARBA00022840"/>
    </source>
</evidence>
<comment type="similarity">
    <text evidence="2 13">Belongs to the pyruvate kinase family.</text>
</comment>
<dbReference type="Proteomes" id="UP000054742">
    <property type="component" value="Unassembled WGS sequence"/>
</dbReference>
<keyword evidence="10 13" id="KW-0324">Glycolysis</keyword>
<dbReference type="PATRIC" id="fig|29422.6.peg.251"/>
<dbReference type="EC" id="2.7.1.40" evidence="3 12"/>
<dbReference type="InterPro" id="IPR001697">
    <property type="entry name" value="Pyr_Knase"/>
</dbReference>
<dbReference type="Pfam" id="PF02887">
    <property type="entry name" value="PK_C"/>
    <property type="match status" value="1"/>
</dbReference>
<dbReference type="AlphaFoldDB" id="A0A0W0SUS3"/>
<keyword evidence="8" id="KW-0067">ATP-binding</keyword>
<dbReference type="Gene3D" id="3.20.20.60">
    <property type="entry name" value="Phosphoenolpyruvate-binding domains"/>
    <property type="match status" value="1"/>
</dbReference>
<evidence type="ECO:0000313" key="17">
    <source>
        <dbReference type="Proteomes" id="UP000054742"/>
    </source>
</evidence>
<dbReference type="InterPro" id="IPR015795">
    <property type="entry name" value="Pyrv_Knase_C"/>
</dbReference>
<dbReference type="InterPro" id="IPR015813">
    <property type="entry name" value="Pyrv/PenolPyrv_kinase-like_dom"/>
</dbReference>
<evidence type="ECO:0000256" key="11">
    <source>
        <dbReference type="ARBA" id="ARBA00023317"/>
    </source>
</evidence>
<evidence type="ECO:0000256" key="7">
    <source>
        <dbReference type="ARBA" id="ARBA00022777"/>
    </source>
</evidence>
<evidence type="ECO:0000256" key="1">
    <source>
        <dbReference type="ARBA" id="ARBA00004997"/>
    </source>
</evidence>
<dbReference type="Pfam" id="PF00224">
    <property type="entry name" value="PK"/>
    <property type="match status" value="1"/>
</dbReference>
<evidence type="ECO:0000256" key="5">
    <source>
        <dbReference type="ARBA" id="ARBA00022723"/>
    </source>
</evidence>
<organism evidence="16 17">
    <name type="scientific">Legionella brunensis</name>
    <dbReference type="NCBI Taxonomy" id="29422"/>
    <lineage>
        <taxon>Bacteria</taxon>
        <taxon>Pseudomonadati</taxon>
        <taxon>Pseudomonadota</taxon>
        <taxon>Gammaproteobacteria</taxon>
        <taxon>Legionellales</taxon>
        <taxon>Legionellaceae</taxon>
        <taxon>Legionella</taxon>
    </lineage>
</organism>
<dbReference type="OrthoDB" id="9812123at2"/>
<dbReference type="NCBIfam" id="TIGR01064">
    <property type="entry name" value="pyruv_kin"/>
    <property type="match status" value="1"/>
</dbReference>
<comment type="caution">
    <text evidence="16">The sequence shown here is derived from an EMBL/GenBank/DDBJ whole genome shotgun (WGS) entry which is preliminary data.</text>
</comment>
<feature type="domain" description="Pyruvate kinase C-terminal" evidence="15">
    <location>
        <begin position="356"/>
        <end position="470"/>
    </location>
</feature>
<comment type="pathway">
    <text evidence="1 13">Carbohydrate degradation; glycolysis; pyruvate from D-glyceraldehyde 3-phosphate: step 5/5.</text>
</comment>
<keyword evidence="11 16" id="KW-0670">Pyruvate</keyword>
<dbReference type="STRING" id="29422.Lbru_0241"/>
<keyword evidence="4 13" id="KW-0808">Transferase</keyword>
<dbReference type="FunFam" id="2.40.33.10:FF:000001">
    <property type="entry name" value="Pyruvate kinase"/>
    <property type="match status" value="1"/>
</dbReference>
<evidence type="ECO:0000313" key="16">
    <source>
        <dbReference type="EMBL" id="KTC87012.1"/>
    </source>
</evidence>
<evidence type="ECO:0000256" key="13">
    <source>
        <dbReference type="RuleBase" id="RU000504"/>
    </source>
</evidence>
<evidence type="ECO:0000259" key="14">
    <source>
        <dbReference type="Pfam" id="PF00224"/>
    </source>
</evidence>
<dbReference type="GO" id="GO:0004743">
    <property type="term" value="F:pyruvate kinase activity"/>
    <property type="evidence" value="ECO:0007669"/>
    <property type="project" value="UniProtKB-UniRule"/>
</dbReference>
<dbReference type="InterPro" id="IPR015806">
    <property type="entry name" value="Pyrv_Knase_insert_dom_sf"/>
</dbReference>
<dbReference type="PRINTS" id="PR01050">
    <property type="entry name" value="PYRUVTKNASE"/>
</dbReference>
<dbReference type="SUPFAM" id="SSF52935">
    <property type="entry name" value="PK C-terminal domain-like"/>
    <property type="match status" value="1"/>
</dbReference>
<proteinExistence type="inferred from homology"/>
<dbReference type="UniPathway" id="UPA00109">
    <property type="reaction ID" value="UER00188"/>
</dbReference>
<dbReference type="Gene3D" id="3.40.1380.20">
    <property type="entry name" value="Pyruvate kinase, C-terminal domain"/>
    <property type="match status" value="1"/>
</dbReference>
<evidence type="ECO:0000256" key="6">
    <source>
        <dbReference type="ARBA" id="ARBA00022741"/>
    </source>
</evidence>
<gene>
    <name evidence="16" type="primary">pykA</name>
    <name evidence="16" type="ORF">Lbru_0241</name>
</gene>